<feature type="region of interest" description="Disordered" evidence="6">
    <location>
        <begin position="598"/>
        <end position="627"/>
    </location>
</feature>
<dbReference type="GeneID" id="36532117"/>
<dbReference type="SUPFAM" id="SSF57701">
    <property type="entry name" value="Zn2/Cys6 DNA-binding domain"/>
    <property type="match status" value="1"/>
</dbReference>
<sequence>MSSYAPSTMAHPAAASMTALSIPAVDDPAEDSKSKSYRRSRSGCYTCRVRRKKCDETRPSCQACTKLGLKCDYKPPLWWISVNQRRVQKERIKDRIRQTKTMEKHGSLQEYMERIRQLTQKPATVAVEYDFNRPLWVEQYNPLTTSLMTPVTPYDFDVRTNQETFLNGAPLTNNAPLSAFNSFIPIPQQPYSTFQELPSEACFPSYATRTPSYSPASPAGLVFPDRPLSSYLQTTVSLDDNDRPLLNHFLDNVLRLVFPIVEAHQQTFLVRAGEILNCLQNNLSYLHCCLSVSAIHLKTSRGLTDEMDHDIMRHRYEAISQLCRALSDGPSHEHVLDATLAMIFYHCSVGEPDDYLPDIPWNTHFKAVSNLVNKPTCAPTQFSVSLITWIDILGATMLGQTPHFAHTYRTKHLSGTASGLQQVMGCDDRIMYLISEIACLESLKIEGRIDDMAVCQHVSALSAQLDWTEPVERALDVPYSPSGVVQPDQLTKVITALFRTAARIYLYSLMPGFGMYDQNNIVLVAAVGEILQCLPPGAQGFDRSLVWPLFIAGAHSVPYSGFRKILTDRIAAMGYLGNFGSFGRMYRVLEELWKLSSDPLTSPSTSTGSRNFGQNSASSEQQPSEQPIHWRELMKRKKWDYLLM</sequence>
<dbReference type="InterPro" id="IPR021858">
    <property type="entry name" value="Fun_TF"/>
</dbReference>
<evidence type="ECO:0000256" key="5">
    <source>
        <dbReference type="ARBA" id="ARBA00023242"/>
    </source>
</evidence>
<dbReference type="Proteomes" id="UP000234474">
    <property type="component" value="Unassembled WGS sequence"/>
</dbReference>
<name>A0A2I1CDH1_ASPN1</name>
<dbReference type="EMBL" id="MSZS01000003">
    <property type="protein sequence ID" value="PKX95677.1"/>
    <property type="molecule type" value="Genomic_DNA"/>
</dbReference>
<comment type="subcellular location">
    <subcellularLocation>
        <location evidence="1">Nucleus</location>
    </subcellularLocation>
</comment>
<dbReference type="PROSITE" id="PS00463">
    <property type="entry name" value="ZN2_CY6_FUNGAL_1"/>
    <property type="match status" value="1"/>
</dbReference>
<dbReference type="STRING" id="1392255.A0A2I1CDH1"/>
<dbReference type="InterPro" id="IPR001138">
    <property type="entry name" value="Zn2Cys6_DnaBD"/>
</dbReference>
<evidence type="ECO:0000313" key="9">
    <source>
        <dbReference type="Proteomes" id="UP000234474"/>
    </source>
</evidence>
<keyword evidence="3" id="KW-0238">DNA-binding</keyword>
<reference evidence="9" key="1">
    <citation type="journal article" date="2018" name="Proc. Natl. Acad. Sci. U.S.A.">
        <title>Linking secondary metabolites to gene clusters through genome sequencing of six diverse Aspergillus species.</title>
        <authorList>
            <person name="Kaerboelling I."/>
            <person name="Vesth T.C."/>
            <person name="Frisvad J.C."/>
            <person name="Nybo J.L."/>
            <person name="Theobald S."/>
            <person name="Kuo A."/>
            <person name="Bowyer P."/>
            <person name="Matsuda Y."/>
            <person name="Mondo S."/>
            <person name="Lyhne E.K."/>
            <person name="Kogle M.E."/>
            <person name="Clum A."/>
            <person name="Lipzen A."/>
            <person name="Salamov A."/>
            <person name="Ngan C.Y."/>
            <person name="Daum C."/>
            <person name="Chiniquy J."/>
            <person name="Barry K."/>
            <person name="LaButti K."/>
            <person name="Haridas S."/>
            <person name="Simmons B.A."/>
            <person name="Magnuson J.K."/>
            <person name="Mortensen U.H."/>
            <person name="Larsen T.O."/>
            <person name="Grigoriev I.V."/>
            <person name="Baker S.E."/>
            <person name="Andersen M.R."/>
        </authorList>
    </citation>
    <scope>NUCLEOTIDE SEQUENCE [LARGE SCALE GENOMIC DNA]</scope>
    <source>
        <strain evidence="9">IBT 16806</strain>
    </source>
</reference>
<dbReference type="PANTHER" id="PTHR37534">
    <property type="entry name" value="TRANSCRIPTIONAL ACTIVATOR PROTEIN UGA3"/>
    <property type="match status" value="1"/>
</dbReference>
<keyword evidence="4" id="KW-0804">Transcription</keyword>
<dbReference type="GO" id="GO:0003677">
    <property type="term" value="F:DNA binding"/>
    <property type="evidence" value="ECO:0007669"/>
    <property type="project" value="UniProtKB-KW"/>
</dbReference>
<dbReference type="PROSITE" id="PS50048">
    <property type="entry name" value="ZN2_CY6_FUNGAL_2"/>
    <property type="match status" value="1"/>
</dbReference>
<dbReference type="Pfam" id="PF00172">
    <property type="entry name" value="Zn_clus"/>
    <property type="match status" value="1"/>
</dbReference>
<dbReference type="AlphaFoldDB" id="A0A2I1CDH1"/>
<accession>A0A2I1CDH1</accession>
<dbReference type="PANTHER" id="PTHR37534:SF12">
    <property type="entry name" value="ZN(2)-C6 FUNGAL-TYPE DOMAIN-CONTAINING PROTEIN"/>
    <property type="match status" value="1"/>
</dbReference>
<evidence type="ECO:0000313" key="8">
    <source>
        <dbReference type="EMBL" id="PKX95677.1"/>
    </source>
</evidence>
<gene>
    <name evidence="8" type="ORF">P174DRAFT_419596</name>
</gene>
<dbReference type="CDD" id="cd00067">
    <property type="entry name" value="GAL4"/>
    <property type="match status" value="1"/>
</dbReference>
<dbReference type="Gene3D" id="4.10.240.10">
    <property type="entry name" value="Zn(2)-C6 fungal-type DNA-binding domain"/>
    <property type="match status" value="1"/>
</dbReference>
<keyword evidence="9" id="KW-1185">Reference proteome</keyword>
<organism evidence="8 9">
    <name type="scientific">Aspergillus novofumigatus (strain IBT 16806)</name>
    <dbReference type="NCBI Taxonomy" id="1392255"/>
    <lineage>
        <taxon>Eukaryota</taxon>
        <taxon>Fungi</taxon>
        <taxon>Dikarya</taxon>
        <taxon>Ascomycota</taxon>
        <taxon>Pezizomycotina</taxon>
        <taxon>Eurotiomycetes</taxon>
        <taxon>Eurotiomycetidae</taxon>
        <taxon>Eurotiales</taxon>
        <taxon>Aspergillaceae</taxon>
        <taxon>Aspergillus</taxon>
        <taxon>Aspergillus subgen. Fumigati</taxon>
    </lineage>
</organism>
<dbReference type="GO" id="GO:0000981">
    <property type="term" value="F:DNA-binding transcription factor activity, RNA polymerase II-specific"/>
    <property type="evidence" value="ECO:0007669"/>
    <property type="project" value="InterPro"/>
</dbReference>
<dbReference type="GO" id="GO:0005634">
    <property type="term" value="C:nucleus"/>
    <property type="evidence" value="ECO:0007669"/>
    <property type="project" value="UniProtKB-SubCell"/>
</dbReference>
<keyword evidence="5" id="KW-0539">Nucleus</keyword>
<evidence type="ECO:0000256" key="2">
    <source>
        <dbReference type="ARBA" id="ARBA00023015"/>
    </source>
</evidence>
<dbReference type="InterPro" id="IPR036864">
    <property type="entry name" value="Zn2-C6_fun-type_DNA-bd_sf"/>
</dbReference>
<dbReference type="OrthoDB" id="5294180at2759"/>
<evidence type="ECO:0000259" key="7">
    <source>
        <dbReference type="PROSITE" id="PS50048"/>
    </source>
</evidence>
<feature type="compositionally biased region" description="Low complexity" evidence="6">
    <location>
        <begin position="598"/>
        <end position="609"/>
    </location>
</feature>
<evidence type="ECO:0000256" key="4">
    <source>
        <dbReference type="ARBA" id="ARBA00023163"/>
    </source>
</evidence>
<evidence type="ECO:0000256" key="6">
    <source>
        <dbReference type="SAM" id="MobiDB-lite"/>
    </source>
</evidence>
<evidence type="ECO:0000256" key="1">
    <source>
        <dbReference type="ARBA" id="ARBA00004123"/>
    </source>
</evidence>
<dbReference type="GO" id="GO:0008270">
    <property type="term" value="F:zinc ion binding"/>
    <property type="evidence" value="ECO:0007669"/>
    <property type="project" value="InterPro"/>
</dbReference>
<comment type="caution">
    <text evidence="8">The sequence shown here is derived from an EMBL/GenBank/DDBJ whole genome shotgun (WGS) entry which is preliminary data.</text>
</comment>
<dbReference type="SMART" id="SM00066">
    <property type="entry name" value="GAL4"/>
    <property type="match status" value="1"/>
</dbReference>
<protein>
    <submittedName>
        <fullName evidence="8">Sexual development transcription factor rosa</fullName>
    </submittedName>
</protein>
<dbReference type="RefSeq" id="XP_024684272.1">
    <property type="nucleotide sequence ID" value="XM_024824792.1"/>
</dbReference>
<feature type="compositionally biased region" description="Low complexity" evidence="6">
    <location>
        <begin position="618"/>
        <end position="627"/>
    </location>
</feature>
<dbReference type="OMA" id="DWMRENN"/>
<evidence type="ECO:0000256" key="3">
    <source>
        <dbReference type="ARBA" id="ARBA00023125"/>
    </source>
</evidence>
<dbReference type="Pfam" id="PF11951">
    <property type="entry name" value="Fungal_trans_2"/>
    <property type="match status" value="1"/>
</dbReference>
<feature type="domain" description="Zn(2)-C6 fungal-type" evidence="7">
    <location>
        <begin position="43"/>
        <end position="73"/>
    </location>
</feature>
<proteinExistence type="predicted"/>
<keyword evidence="2" id="KW-0805">Transcription regulation</keyword>
<dbReference type="VEuPathDB" id="FungiDB:P174DRAFT_419596"/>